<evidence type="ECO:0000256" key="2">
    <source>
        <dbReference type="ARBA" id="ARBA00001947"/>
    </source>
</evidence>
<evidence type="ECO:0000256" key="7">
    <source>
        <dbReference type="ARBA" id="ARBA00023235"/>
    </source>
</evidence>
<dbReference type="GO" id="GO:0004476">
    <property type="term" value="F:mannose-6-phosphate isomerase activity"/>
    <property type="evidence" value="ECO:0007669"/>
    <property type="project" value="UniProtKB-EC"/>
</dbReference>
<dbReference type="CDD" id="cd07011">
    <property type="entry name" value="cupin_PMI_type_I_N"/>
    <property type="match status" value="1"/>
</dbReference>
<protein>
    <recommendedName>
        <fullName evidence="4">mannose-6-phosphate isomerase</fullName>
        <ecNumber evidence="4">5.3.1.8</ecNumber>
    </recommendedName>
</protein>
<keyword evidence="10" id="KW-1185">Reference proteome</keyword>
<feature type="domain" description="Phosphomannose isomerase type I catalytic" evidence="8">
    <location>
        <begin position="2"/>
        <end position="148"/>
    </location>
</feature>
<accession>A0ABX1JT55</accession>
<evidence type="ECO:0000256" key="4">
    <source>
        <dbReference type="ARBA" id="ARBA00011956"/>
    </source>
</evidence>
<evidence type="ECO:0000313" key="10">
    <source>
        <dbReference type="Proteomes" id="UP000523795"/>
    </source>
</evidence>
<comment type="caution">
    <text evidence="9">The sequence shown here is derived from an EMBL/GenBank/DDBJ whole genome shotgun (WGS) entry which is preliminary data.</text>
</comment>
<comment type="similarity">
    <text evidence="3">Belongs to the mannose-6-phosphate isomerase type 1 family.</text>
</comment>
<dbReference type="Gene3D" id="2.60.120.10">
    <property type="entry name" value="Jelly Rolls"/>
    <property type="match status" value="2"/>
</dbReference>
<dbReference type="InterPro" id="IPR014710">
    <property type="entry name" value="RmlC-like_jellyroll"/>
</dbReference>
<evidence type="ECO:0000313" key="9">
    <source>
        <dbReference type="EMBL" id="NKX52479.1"/>
    </source>
</evidence>
<evidence type="ECO:0000256" key="6">
    <source>
        <dbReference type="ARBA" id="ARBA00022833"/>
    </source>
</evidence>
<dbReference type="PIRSF" id="PIRSF001480">
    <property type="entry name" value="Mannose-6-phosphate_isomerase"/>
    <property type="match status" value="1"/>
</dbReference>
<dbReference type="Pfam" id="PF20511">
    <property type="entry name" value="PMI_typeI_cat"/>
    <property type="match status" value="1"/>
</dbReference>
<evidence type="ECO:0000256" key="5">
    <source>
        <dbReference type="ARBA" id="ARBA00022723"/>
    </source>
</evidence>
<dbReference type="InterPro" id="IPR011051">
    <property type="entry name" value="RmlC_Cupin_sf"/>
</dbReference>
<evidence type="ECO:0000256" key="1">
    <source>
        <dbReference type="ARBA" id="ARBA00000757"/>
    </source>
</evidence>
<dbReference type="PRINTS" id="PR00714">
    <property type="entry name" value="MAN6PISMRASE"/>
</dbReference>
<dbReference type="NCBIfam" id="TIGR00218">
    <property type="entry name" value="manA"/>
    <property type="match status" value="1"/>
</dbReference>
<reference evidence="9 10" key="1">
    <citation type="submission" date="2020-04" db="EMBL/GenBank/DDBJ databases">
        <authorList>
            <person name="Liu S."/>
        </authorList>
    </citation>
    <scope>NUCLEOTIDE SEQUENCE [LARGE SCALE GENOMIC DNA]</scope>
    <source>
        <strain evidence="9 10">CGMCC 1.15091</strain>
    </source>
</reference>
<keyword evidence="5" id="KW-0479">Metal-binding</keyword>
<dbReference type="EC" id="5.3.1.8" evidence="4"/>
<gene>
    <name evidence="9" type="primary">manA</name>
    <name evidence="9" type="ORF">HER39_18260</name>
</gene>
<comment type="cofactor">
    <cofactor evidence="2">
        <name>Zn(2+)</name>
        <dbReference type="ChEBI" id="CHEBI:29105"/>
    </cofactor>
</comment>
<comment type="catalytic activity">
    <reaction evidence="1">
        <text>D-mannose 6-phosphate = D-fructose 6-phosphate</text>
        <dbReference type="Rhea" id="RHEA:12356"/>
        <dbReference type="ChEBI" id="CHEBI:58735"/>
        <dbReference type="ChEBI" id="CHEBI:61527"/>
        <dbReference type="EC" id="5.3.1.8"/>
    </reaction>
</comment>
<organism evidence="9 10">
    <name type="scientific">Arthrobacter deserti</name>
    <dbReference type="NCBI Taxonomy" id="1742687"/>
    <lineage>
        <taxon>Bacteria</taxon>
        <taxon>Bacillati</taxon>
        <taxon>Actinomycetota</taxon>
        <taxon>Actinomycetes</taxon>
        <taxon>Micrococcales</taxon>
        <taxon>Micrococcaceae</taxon>
        <taxon>Arthrobacter</taxon>
    </lineage>
</organism>
<keyword evidence="7 9" id="KW-0413">Isomerase</keyword>
<keyword evidence="6" id="KW-0862">Zinc</keyword>
<dbReference type="Gene3D" id="1.10.441.10">
    <property type="entry name" value="Phosphomannose Isomerase, domain 2"/>
    <property type="match status" value="1"/>
</dbReference>
<dbReference type="PANTHER" id="PTHR10309:SF0">
    <property type="entry name" value="MANNOSE-6-PHOSPHATE ISOMERASE"/>
    <property type="match status" value="1"/>
</dbReference>
<sequence>MYRITGCRRSYDWGSTSSMFGFLGEEPDGQPFAELWFGAHPTGPATVRHGDGAVQGLDEVIAADPGGTLSPRVHEAFGRLPFLHKLLAPARPLSMQVHPTPDQAREGFAREEAGGIPLAAAERNYKDTHHKPEMVYAVTRFEGLVGFRHPDDALLLLAEIRRGKTGRAARALPAAPGGEGLQAALEVLLELTEPETNEIVAECRRICAEGSRSGTVREACGTVAGLSEFYPGDVGAGISLLLHRVALGPGESVFLGDGIPHAYLSGFGLELMANSDNVLRLGLTTKHIDTAAMLESLDFGTHGFAVERPQEEGPASALRPPVSEFALTIAHPGPGNPAPVPLRGNGPSIVICLEGQVRAASEAAPDG</sequence>
<dbReference type="InterPro" id="IPR016305">
    <property type="entry name" value="Mannose-6-P_Isomerase"/>
</dbReference>
<dbReference type="InterPro" id="IPR001250">
    <property type="entry name" value="Man6P_Isoase-1"/>
</dbReference>
<dbReference type="InterPro" id="IPR046457">
    <property type="entry name" value="PMI_typeI_cat"/>
</dbReference>
<proteinExistence type="inferred from homology"/>
<evidence type="ECO:0000259" key="8">
    <source>
        <dbReference type="Pfam" id="PF20511"/>
    </source>
</evidence>
<dbReference type="SUPFAM" id="SSF51182">
    <property type="entry name" value="RmlC-like cupins"/>
    <property type="match status" value="1"/>
</dbReference>
<dbReference type="EMBL" id="JAAZSR010000555">
    <property type="protein sequence ID" value="NKX52479.1"/>
    <property type="molecule type" value="Genomic_DNA"/>
</dbReference>
<name>A0ABX1JT55_9MICC</name>
<feature type="non-terminal residue" evidence="9">
    <location>
        <position position="367"/>
    </location>
</feature>
<dbReference type="PANTHER" id="PTHR10309">
    <property type="entry name" value="MANNOSE-6-PHOSPHATE ISOMERASE"/>
    <property type="match status" value="1"/>
</dbReference>
<dbReference type="Proteomes" id="UP000523795">
    <property type="component" value="Unassembled WGS sequence"/>
</dbReference>
<evidence type="ECO:0000256" key="3">
    <source>
        <dbReference type="ARBA" id="ARBA00010772"/>
    </source>
</evidence>